<dbReference type="SUPFAM" id="SSF52172">
    <property type="entry name" value="CheY-like"/>
    <property type="match status" value="1"/>
</dbReference>
<dbReference type="InterPro" id="IPR011006">
    <property type="entry name" value="CheY-like_superfamily"/>
</dbReference>
<dbReference type="EMBL" id="BSRI01000002">
    <property type="protein sequence ID" value="GLV61080.1"/>
    <property type="molecule type" value="Genomic_DNA"/>
</dbReference>
<accession>A0ABQ6G8B6</accession>
<evidence type="ECO:0000256" key="1">
    <source>
        <dbReference type="ARBA" id="ARBA00022553"/>
    </source>
</evidence>
<keyword evidence="1 2" id="KW-0597">Phosphoprotein</keyword>
<gene>
    <name evidence="4" type="ORF">KDH_78970</name>
</gene>
<evidence type="ECO:0000313" key="5">
    <source>
        <dbReference type="Proteomes" id="UP001344906"/>
    </source>
</evidence>
<protein>
    <recommendedName>
        <fullName evidence="3">Response regulatory domain-containing protein</fullName>
    </recommendedName>
</protein>
<reference evidence="4 5" key="1">
    <citation type="submission" date="2023-02" db="EMBL/GenBank/DDBJ databases">
        <title>Dictyobacter halimunensis sp. nov., a new member of the class Ktedonobacteria from forest soil in a geothermal area.</title>
        <authorList>
            <person name="Rachmania M.K."/>
            <person name="Ningsih F."/>
            <person name="Sakai Y."/>
            <person name="Yabe S."/>
            <person name="Yokota A."/>
            <person name="Sjamsuridzal W."/>
        </authorList>
    </citation>
    <scope>NUCLEOTIDE SEQUENCE [LARGE SCALE GENOMIC DNA]</scope>
    <source>
        <strain evidence="4 5">S3.2.2.5</strain>
    </source>
</reference>
<dbReference type="Pfam" id="PF00072">
    <property type="entry name" value="Response_reg"/>
    <property type="match status" value="1"/>
</dbReference>
<sequence>MKKKIMVADDDAAIVDVLQIMLEDAGFVVDTYAQGQPVKNMQEPFPDLVLLDILLSGMDGRVICRYLKDQPATQHVPIILLSAHTDAEQTAIDAGADAFLAKPFDIDDLLDLIKKIHALKCLWMRRDSCALPVSTIVSPDGLMHSGPIACA</sequence>
<dbReference type="InterPro" id="IPR050595">
    <property type="entry name" value="Bact_response_regulator"/>
</dbReference>
<dbReference type="PANTHER" id="PTHR44591">
    <property type="entry name" value="STRESS RESPONSE REGULATOR PROTEIN 1"/>
    <property type="match status" value="1"/>
</dbReference>
<dbReference type="PROSITE" id="PS50110">
    <property type="entry name" value="RESPONSE_REGULATORY"/>
    <property type="match status" value="1"/>
</dbReference>
<feature type="modified residue" description="4-aspartylphosphate" evidence="2">
    <location>
        <position position="52"/>
    </location>
</feature>
<dbReference type="RefSeq" id="WP_338258364.1">
    <property type="nucleotide sequence ID" value="NZ_BSRI01000002.1"/>
</dbReference>
<keyword evidence="5" id="KW-1185">Reference proteome</keyword>
<dbReference type="Proteomes" id="UP001344906">
    <property type="component" value="Unassembled WGS sequence"/>
</dbReference>
<dbReference type="InterPro" id="IPR001789">
    <property type="entry name" value="Sig_transdc_resp-reg_receiver"/>
</dbReference>
<evidence type="ECO:0000259" key="3">
    <source>
        <dbReference type="PROSITE" id="PS50110"/>
    </source>
</evidence>
<name>A0ABQ6G8B6_9CHLR</name>
<dbReference type="PANTHER" id="PTHR44591:SF3">
    <property type="entry name" value="RESPONSE REGULATORY DOMAIN-CONTAINING PROTEIN"/>
    <property type="match status" value="1"/>
</dbReference>
<evidence type="ECO:0000313" key="4">
    <source>
        <dbReference type="EMBL" id="GLV61080.1"/>
    </source>
</evidence>
<feature type="domain" description="Response regulatory" evidence="3">
    <location>
        <begin position="4"/>
        <end position="117"/>
    </location>
</feature>
<dbReference type="Gene3D" id="3.40.50.2300">
    <property type="match status" value="1"/>
</dbReference>
<evidence type="ECO:0000256" key="2">
    <source>
        <dbReference type="PROSITE-ProRule" id="PRU00169"/>
    </source>
</evidence>
<dbReference type="SMART" id="SM00448">
    <property type="entry name" value="REC"/>
    <property type="match status" value="1"/>
</dbReference>
<comment type="caution">
    <text evidence="4">The sequence shown here is derived from an EMBL/GenBank/DDBJ whole genome shotgun (WGS) entry which is preliminary data.</text>
</comment>
<organism evidence="4 5">
    <name type="scientific">Dictyobacter halimunensis</name>
    <dbReference type="NCBI Taxonomy" id="3026934"/>
    <lineage>
        <taxon>Bacteria</taxon>
        <taxon>Bacillati</taxon>
        <taxon>Chloroflexota</taxon>
        <taxon>Ktedonobacteria</taxon>
        <taxon>Ktedonobacterales</taxon>
        <taxon>Dictyobacteraceae</taxon>
        <taxon>Dictyobacter</taxon>
    </lineage>
</organism>
<proteinExistence type="predicted"/>